<dbReference type="Gene3D" id="3.90.230.10">
    <property type="entry name" value="Creatinase/methionine aminopeptidase superfamily"/>
    <property type="match status" value="1"/>
</dbReference>
<feature type="domain" description="Peptidase M24" evidence="1">
    <location>
        <begin position="21"/>
        <end position="176"/>
    </location>
</feature>
<dbReference type="AlphaFoldDB" id="A0A437R1K3"/>
<dbReference type="Proteomes" id="UP000283077">
    <property type="component" value="Unassembled WGS sequence"/>
</dbReference>
<dbReference type="GO" id="GO:0004177">
    <property type="term" value="F:aminopeptidase activity"/>
    <property type="evidence" value="ECO:0007669"/>
    <property type="project" value="UniProtKB-KW"/>
</dbReference>
<comment type="caution">
    <text evidence="2">The sequence shown here is derived from an EMBL/GenBank/DDBJ whole genome shotgun (WGS) entry which is preliminary data.</text>
</comment>
<dbReference type="SUPFAM" id="SSF55920">
    <property type="entry name" value="Creatinase/aminopeptidase"/>
    <property type="match status" value="1"/>
</dbReference>
<keyword evidence="2" id="KW-0378">Hydrolase</keyword>
<dbReference type="CDD" id="cd01066">
    <property type="entry name" value="APP_MetAP"/>
    <property type="match status" value="1"/>
</dbReference>
<evidence type="ECO:0000259" key="1">
    <source>
        <dbReference type="Pfam" id="PF00557"/>
    </source>
</evidence>
<keyword evidence="3" id="KW-1185">Reference proteome</keyword>
<evidence type="ECO:0000313" key="3">
    <source>
        <dbReference type="Proteomes" id="UP000283077"/>
    </source>
</evidence>
<reference evidence="2 3" key="1">
    <citation type="submission" date="2019-01" db="EMBL/GenBank/DDBJ databases">
        <authorList>
            <person name="Chen W.-M."/>
        </authorList>
    </citation>
    <scope>NUCLEOTIDE SEQUENCE [LARGE SCALE GENOMIC DNA]</scope>
    <source>
        <strain evidence="2 3">KYPC3</strain>
    </source>
</reference>
<dbReference type="PANTHER" id="PTHR46112:SF8">
    <property type="entry name" value="CYTOPLASMIC PEPTIDASE PEPQ-RELATED"/>
    <property type="match status" value="1"/>
</dbReference>
<dbReference type="RefSeq" id="WP_127698147.1">
    <property type="nucleotide sequence ID" value="NZ_SACS01000004.1"/>
</dbReference>
<dbReference type="InterPro" id="IPR036005">
    <property type="entry name" value="Creatinase/aminopeptidase-like"/>
</dbReference>
<gene>
    <name evidence="2" type="ORF">EOE67_06085</name>
</gene>
<evidence type="ECO:0000313" key="2">
    <source>
        <dbReference type="EMBL" id="RVU40610.1"/>
    </source>
</evidence>
<sequence>MEVISNYPAPEQVGPAFSVDFMRVAQHHSWAVLSQIAAAIKPGMTEAIARQLAKDLLQQSGVERLWHPVIIRFGQNTCKIYSEPSEKDTVLQENDIFFIDLGPVYGGHEGDVGATFVVGNNTEQQQCATAAQQLFERVRRHWLVAQCSGSELYQFAEQQAAALGYELNLAIKGHRLCDYPHKLYAGGNLGDFDGTPRPGVWVLEIQIKHPTLPIGAFYEDVLLQESVLLDEVDLLDKSVSPAVIQS</sequence>
<name>A0A437R1K3_9GAMM</name>
<dbReference type="InterPro" id="IPR000994">
    <property type="entry name" value="Pept_M24"/>
</dbReference>
<keyword evidence="2" id="KW-0645">Protease</keyword>
<protein>
    <submittedName>
        <fullName evidence="2">Aminopeptidase P family protein</fullName>
    </submittedName>
</protein>
<dbReference type="InterPro" id="IPR050659">
    <property type="entry name" value="Peptidase_M24B"/>
</dbReference>
<proteinExistence type="predicted"/>
<organism evidence="2 3">
    <name type="scientific">Rheinheimera riviphila</name>
    <dbReference type="NCBI Taxonomy" id="1834037"/>
    <lineage>
        <taxon>Bacteria</taxon>
        <taxon>Pseudomonadati</taxon>
        <taxon>Pseudomonadota</taxon>
        <taxon>Gammaproteobacteria</taxon>
        <taxon>Chromatiales</taxon>
        <taxon>Chromatiaceae</taxon>
        <taxon>Rheinheimera</taxon>
    </lineage>
</organism>
<dbReference type="EMBL" id="SACS01000004">
    <property type="protein sequence ID" value="RVU40610.1"/>
    <property type="molecule type" value="Genomic_DNA"/>
</dbReference>
<keyword evidence="2" id="KW-0031">Aminopeptidase</keyword>
<dbReference type="PANTHER" id="PTHR46112">
    <property type="entry name" value="AMINOPEPTIDASE"/>
    <property type="match status" value="1"/>
</dbReference>
<dbReference type="Pfam" id="PF00557">
    <property type="entry name" value="Peptidase_M24"/>
    <property type="match status" value="1"/>
</dbReference>
<dbReference type="OrthoDB" id="570664at2"/>
<accession>A0A437R1K3</accession>